<keyword evidence="3" id="KW-1185">Reference proteome</keyword>
<feature type="region of interest" description="Disordered" evidence="1">
    <location>
        <begin position="39"/>
        <end position="58"/>
    </location>
</feature>
<dbReference type="InterPro" id="IPR012340">
    <property type="entry name" value="NA-bd_OB-fold"/>
</dbReference>
<name>A0AA36IPA2_9DINO</name>
<dbReference type="Gene3D" id="2.40.50.140">
    <property type="entry name" value="Nucleic acid-binding proteins"/>
    <property type="match status" value="1"/>
</dbReference>
<feature type="non-terminal residue" evidence="2">
    <location>
        <position position="58"/>
    </location>
</feature>
<dbReference type="Proteomes" id="UP001178507">
    <property type="component" value="Unassembled WGS sequence"/>
</dbReference>
<dbReference type="SUPFAM" id="SSF50249">
    <property type="entry name" value="Nucleic acid-binding proteins"/>
    <property type="match status" value="1"/>
</dbReference>
<feature type="compositionally biased region" description="Pro residues" evidence="1">
    <location>
        <begin position="48"/>
        <end position="58"/>
    </location>
</feature>
<gene>
    <name evidence="2" type="ORF">EVOR1521_LOCUS16266</name>
</gene>
<evidence type="ECO:0000313" key="2">
    <source>
        <dbReference type="EMBL" id="CAJ1390991.1"/>
    </source>
</evidence>
<proteinExistence type="predicted"/>
<evidence type="ECO:0000313" key="3">
    <source>
        <dbReference type="Proteomes" id="UP001178507"/>
    </source>
</evidence>
<sequence length="58" mass="6629">LFCHKSALLDGENSVLDGDEVKFVMEYDERKGKDRAIEVERYIRSSRSPPPNRPPPPS</sequence>
<comment type="caution">
    <text evidence="2">The sequence shown here is derived from an EMBL/GenBank/DDBJ whole genome shotgun (WGS) entry which is preliminary data.</text>
</comment>
<evidence type="ECO:0008006" key="4">
    <source>
        <dbReference type="Google" id="ProtNLM"/>
    </source>
</evidence>
<protein>
    <recommendedName>
        <fullName evidence="4">Cold-shock protein</fullName>
    </recommendedName>
</protein>
<reference evidence="2" key="1">
    <citation type="submission" date="2023-08" db="EMBL/GenBank/DDBJ databases">
        <authorList>
            <person name="Chen Y."/>
            <person name="Shah S."/>
            <person name="Dougan E. K."/>
            <person name="Thang M."/>
            <person name="Chan C."/>
        </authorList>
    </citation>
    <scope>NUCLEOTIDE SEQUENCE</scope>
</reference>
<evidence type="ECO:0000256" key="1">
    <source>
        <dbReference type="SAM" id="MobiDB-lite"/>
    </source>
</evidence>
<feature type="non-terminal residue" evidence="2">
    <location>
        <position position="1"/>
    </location>
</feature>
<organism evidence="2 3">
    <name type="scientific">Effrenium voratum</name>
    <dbReference type="NCBI Taxonomy" id="2562239"/>
    <lineage>
        <taxon>Eukaryota</taxon>
        <taxon>Sar</taxon>
        <taxon>Alveolata</taxon>
        <taxon>Dinophyceae</taxon>
        <taxon>Suessiales</taxon>
        <taxon>Symbiodiniaceae</taxon>
        <taxon>Effrenium</taxon>
    </lineage>
</organism>
<dbReference type="AlphaFoldDB" id="A0AA36IPA2"/>
<accession>A0AA36IPA2</accession>
<dbReference type="EMBL" id="CAUJNA010002190">
    <property type="protein sequence ID" value="CAJ1390991.1"/>
    <property type="molecule type" value="Genomic_DNA"/>
</dbReference>